<dbReference type="EMBL" id="JBHSML010000002">
    <property type="protein sequence ID" value="MFC5514432.1"/>
    <property type="molecule type" value="Genomic_DNA"/>
</dbReference>
<protein>
    <submittedName>
        <fullName evidence="1">Uncharacterized protein</fullName>
    </submittedName>
</protein>
<sequence length="94" mass="10606">MYGQKFAIGEIVGMALNSLPSPKTRDLFRILARYITLGKSPIYRIQNLLDRGERMVSEAELLQRYAGASAAPKSCDILRLQPIGILRFRLVEKP</sequence>
<name>A0ABW0PRV7_9HYPH</name>
<evidence type="ECO:0000313" key="2">
    <source>
        <dbReference type="Proteomes" id="UP001596150"/>
    </source>
</evidence>
<reference evidence="2" key="1">
    <citation type="journal article" date="2019" name="Int. J. Syst. Evol. Microbiol.">
        <title>The Global Catalogue of Microorganisms (GCM) 10K type strain sequencing project: providing services to taxonomists for standard genome sequencing and annotation.</title>
        <authorList>
            <consortium name="The Broad Institute Genomics Platform"/>
            <consortium name="The Broad Institute Genome Sequencing Center for Infectious Disease"/>
            <person name="Wu L."/>
            <person name="Ma J."/>
        </authorList>
    </citation>
    <scope>NUCLEOTIDE SEQUENCE [LARGE SCALE GENOMIC DNA]</scope>
    <source>
        <strain evidence="2">KACC 12633</strain>
    </source>
</reference>
<accession>A0ABW0PRV7</accession>
<organism evidence="1 2">
    <name type="scientific">Kaistia terrae</name>
    <dbReference type="NCBI Taxonomy" id="537017"/>
    <lineage>
        <taxon>Bacteria</taxon>
        <taxon>Pseudomonadati</taxon>
        <taxon>Pseudomonadota</taxon>
        <taxon>Alphaproteobacteria</taxon>
        <taxon>Hyphomicrobiales</taxon>
        <taxon>Kaistiaceae</taxon>
        <taxon>Kaistia</taxon>
    </lineage>
</organism>
<gene>
    <name evidence="1" type="ORF">ACFPP9_01525</name>
</gene>
<keyword evidence="2" id="KW-1185">Reference proteome</keyword>
<dbReference type="Proteomes" id="UP001596150">
    <property type="component" value="Unassembled WGS sequence"/>
</dbReference>
<proteinExistence type="predicted"/>
<evidence type="ECO:0000313" key="1">
    <source>
        <dbReference type="EMBL" id="MFC5514432.1"/>
    </source>
</evidence>
<dbReference type="RefSeq" id="WP_266342469.1">
    <property type="nucleotide sequence ID" value="NZ_JAPKNH010000002.1"/>
</dbReference>
<comment type="caution">
    <text evidence="1">The sequence shown here is derived from an EMBL/GenBank/DDBJ whole genome shotgun (WGS) entry which is preliminary data.</text>
</comment>